<dbReference type="AlphaFoldDB" id="A0A8K0I0P5"/>
<reference evidence="2" key="2">
    <citation type="submission" date="2019-07" db="EMBL/GenBank/DDBJ databases">
        <authorList>
            <person name="Yang Y."/>
            <person name="Bocs S."/>
            <person name="Baudouin L."/>
        </authorList>
    </citation>
    <scope>NUCLEOTIDE SEQUENCE</scope>
    <source>
        <tissue evidence="2">Spear leaf of Hainan Tall coconut</tissue>
    </source>
</reference>
<dbReference type="EMBL" id="CM017873">
    <property type="protein sequence ID" value="KAG1331816.1"/>
    <property type="molecule type" value="Genomic_DNA"/>
</dbReference>
<dbReference type="Proteomes" id="UP000797356">
    <property type="component" value="Chromosome 2"/>
</dbReference>
<keyword evidence="3" id="KW-1185">Reference proteome</keyword>
<dbReference type="PANTHER" id="PTHR37216">
    <property type="entry name" value="EXPRESSED PROTEIN"/>
    <property type="match status" value="1"/>
</dbReference>
<evidence type="ECO:0000256" key="1">
    <source>
        <dbReference type="SAM" id="Phobius"/>
    </source>
</evidence>
<comment type="caution">
    <text evidence="2">The sequence shown here is derived from an EMBL/GenBank/DDBJ whole genome shotgun (WGS) entry which is preliminary data.</text>
</comment>
<evidence type="ECO:0000313" key="3">
    <source>
        <dbReference type="Proteomes" id="UP000797356"/>
    </source>
</evidence>
<evidence type="ECO:0000313" key="2">
    <source>
        <dbReference type="EMBL" id="KAG1331816.1"/>
    </source>
</evidence>
<reference evidence="2" key="1">
    <citation type="journal article" date="2017" name="Gigascience">
        <title>The genome draft of coconut (Cocos nucifera).</title>
        <authorList>
            <person name="Xiao Y."/>
            <person name="Xu P."/>
            <person name="Fan H."/>
            <person name="Baudouin L."/>
            <person name="Xia W."/>
            <person name="Bocs S."/>
            <person name="Xu J."/>
            <person name="Li Q."/>
            <person name="Guo A."/>
            <person name="Zhou L."/>
            <person name="Li J."/>
            <person name="Wu Y."/>
            <person name="Ma Z."/>
            <person name="Armero A."/>
            <person name="Issali A.E."/>
            <person name="Liu N."/>
            <person name="Peng M."/>
            <person name="Yang Y."/>
        </authorList>
    </citation>
    <scope>NUCLEOTIDE SEQUENCE</scope>
    <source>
        <tissue evidence="2">Spear leaf of Hainan Tall coconut</tissue>
    </source>
</reference>
<gene>
    <name evidence="2" type="ORF">COCNU_02G017840</name>
</gene>
<dbReference type="PANTHER" id="PTHR37216:SF1">
    <property type="entry name" value="EXPRESSED PROTEIN"/>
    <property type="match status" value="1"/>
</dbReference>
<dbReference type="InterPro" id="IPR057196">
    <property type="entry name" value="DUF7874"/>
</dbReference>
<protein>
    <submittedName>
        <fullName evidence="2">Uncharacterized protein</fullName>
    </submittedName>
</protein>
<dbReference type="OrthoDB" id="785636at2759"/>
<sequence>MQKYHTDTGKTLTKEEFKKIMGELIQLDSMYVGKGALDVLMFLFGVPIVALLAKRFIPGAQSIPEDIVIPAATSITVVGLTKTHRL</sequence>
<accession>A0A8K0I0P5</accession>
<proteinExistence type="predicted"/>
<keyword evidence="1" id="KW-1133">Transmembrane helix</keyword>
<feature type="transmembrane region" description="Helical" evidence="1">
    <location>
        <begin position="31"/>
        <end position="53"/>
    </location>
</feature>
<organism evidence="2 3">
    <name type="scientific">Cocos nucifera</name>
    <name type="common">Coconut palm</name>
    <dbReference type="NCBI Taxonomy" id="13894"/>
    <lineage>
        <taxon>Eukaryota</taxon>
        <taxon>Viridiplantae</taxon>
        <taxon>Streptophyta</taxon>
        <taxon>Embryophyta</taxon>
        <taxon>Tracheophyta</taxon>
        <taxon>Spermatophyta</taxon>
        <taxon>Magnoliopsida</taxon>
        <taxon>Liliopsida</taxon>
        <taxon>Arecaceae</taxon>
        <taxon>Arecoideae</taxon>
        <taxon>Cocoseae</taxon>
        <taxon>Attaleinae</taxon>
        <taxon>Cocos</taxon>
    </lineage>
</organism>
<keyword evidence="1" id="KW-0812">Transmembrane</keyword>
<dbReference type="Pfam" id="PF25284">
    <property type="entry name" value="DUF7874"/>
    <property type="match status" value="1"/>
</dbReference>
<keyword evidence="1" id="KW-0472">Membrane</keyword>
<name>A0A8K0I0P5_COCNU</name>